<dbReference type="Pfam" id="PF17042">
    <property type="entry name" value="NBD_C"/>
    <property type="match status" value="1"/>
</dbReference>
<keyword evidence="6" id="KW-0119">Carbohydrate metabolism</keyword>
<dbReference type="GO" id="GO:0016301">
    <property type="term" value="F:kinase activity"/>
    <property type="evidence" value="ECO:0007669"/>
    <property type="project" value="UniProtKB-KW"/>
</dbReference>
<keyword evidence="10" id="KW-1185">Reference proteome</keyword>
<dbReference type="eggNOG" id="COG3395">
    <property type="taxonomic scope" value="Bacteria"/>
</dbReference>
<dbReference type="Pfam" id="PF07005">
    <property type="entry name" value="SBD_N"/>
    <property type="match status" value="1"/>
</dbReference>
<evidence type="ECO:0000256" key="6">
    <source>
        <dbReference type="ARBA" id="ARBA00023277"/>
    </source>
</evidence>
<dbReference type="SUPFAM" id="SSF142764">
    <property type="entry name" value="YgbK-like"/>
    <property type="match status" value="1"/>
</dbReference>
<keyword evidence="5" id="KW-0067">ATP-binding</keyword>
<name>A0A1M6A4J8_9FLAO</name>
<keyword evidence="2" id="KW-0808">Transferase</keyword>
<dbReference type="InterPro" id="IPR037051">
    <property type="entry name" value="4-carb_acid_sugar_kinase_N_sf"/>
</dbReference>
<dbReference type="Proteomes" id="UP000184396">
    <property type="component" value="Unassembled WGS sequence"/>
</dbReference>
<gene>
    <name evidence="9" type="ORF">SAMN05216261_0195</name>
</gene>
<keyword evidence="3" id="KW-0547">Nucleotide-binding</keyword>
<dbReference type="AlphaFoldDB" id="A0A1M6A4J8"/>
<reference evidence="9 10" key="1">
    <citation type="submission" date="2016-11" db="EMBL/GenBank/DDBJ databases">
        <authorList>
            <person name="Jaros S."/>
            <person name="Januszkiewicz K."/>
            <person name="Wedrychowicz H."/>
        </authorList>
    </citation>
    <scope>NUCLEOTIDE SEQUENCE [LARGE SCALE GENOMIC DNA]</scope>
    <source>
        <strain evidence="9 10">CGMCC 1.12213</strain>
    </source>
</reference>
<dbReference type="InterPro" id="IPR031475">
    <property type="entry name" value="NBD_C"/>
</dbReference>
<feature type="domain" description="Four-carbon acid sugar kinase N-terminal" evidence="7">
    <location>
        <begin position="36"/>
        <end position="269"/>
    </location>
</feature>
<dbReference type="Gene3D" id="3.40.50.10840">
    <property type="entry name" value="Putative sugar-binding, N-terminal domain"/>
    <property type="match status" value="1"/>
</dbReference>
<evidence type="ECO:0000313" key="9">
    <source>
        <dbReference type="EMBL" id="SHI31093.1"/>
    </source>
</evidence>
<evidence type="ECO:0000256" key="3">
    <source>
        <dbReference type="ARBA" id="ARBA00022741"/>
    </source>
</evidence>
<dbReference type="Gene3D" id="3.40.980.20">
    <property type="entry name" value="Four-carbon acid sugar kinase, nucleotide binding domain"/>
    <property type="match status" value="1"/>
</dbReference>
<evidence type="ECO:0000313" key="10">
    <source>
        <dbReference type="Proteomes" id="UP000184396"/>
    </source>
</evidence>
<keyword evidence="4" id="KW-0418">Kinase</keyword>
<protein>
    <submittedName>
        <fullName evidence="9">Uncharacterized conserved protein YgbK, DUF1537 family</fullName>
    </submittedName>
</protein>
<evidence type="ECO:0000256" key="4">
    <source>
        <dbReference type="ARBA" id="ARBA00022777"/>
    </source>
</evidence>
<dbReference type="STRING" id="1178825.SAMN05216261_0195"/>
<dbReference type="InterPro" id="IPR042213">
    <property type="entry name" value="NBD_C_sf"/>
</dbReference>
<proteinExistence type="inferred from homology"/>
<evidence type="ECO:0000256" key="2">
    <source>
        <dbReference type="ARBA" id="ARBA00022679"/>
    </source>
</evidence>
<dbReference type="RefSeq" id="WP_019386973.1">
    <property type="nucleotide sequence ID" value="NZ_ALIH01000004.1"/>
</dbReference>
<evidence type="ECO:0000256" key="5">
    <source>
        <dbReference type="ARBA" id="ARBA00022840"/>
    </source>
</evidence>
<evidence type="ECO:0000256" key="1">
    <source>
        <dbReference type="ARBA" id="ARBA00005715"/>
    </source>
</evidence>
<organism evidence="9 10">
    <name type="scientific">Algibacter luteus</name>
    <dbReference type="NCBI Taxonomy" id="1178825"/>
    <lineage>
        <taxon>Bacteria</taxon>
        <taxon>Pseudomonadati</taxon>
        <taxon>Bacteroidota</taxon>
        <taxon>Flavobacteriia</taxon>
        <taxon>Flavobacteriales</taxon>
        <taxon>Flavobacteriaceae</taxon>
        <taxon>Algibacter</taxon>
    </lineage>
</organism>
<dbReference type="GO" id="GO:0005524">
    <property type="term" value="F:ATP binding"/>
    <property type="evidence" value="ECO:0007669"/>
    <property type="project" value="UniProtKB-KW"/>
</dbReference>
<comment type="similarity">
    <text evidence="1">Belongs to the four-carbon acid sugar kinase family.</text>
</comment>
<feature type="domain" description="Four-carbon acid sugar kinase nucleotide binding" evidence="8">
    <location>
        <begin position="296"/>
        <end position="458"/>
    </location>
</feature>
<dbReference type="EMBL" id="FQYK01000001">
    <property type="protein sequence ID" value="SHI31093.1"/>
    <property type="molecule type" value="Genomic_DNA"/>
</dbReference>
<dbReference type="OrthoDB" id="153193at2"/>
<evidence type="ECO:0000259" key="7">
    <source>
        <dbReference type="Pfam" id="PF07005"/>
    </source>
</evidence>
<sequence length="466" mass="52248">MNISLKDISKQLPKEDTSNYRSLNKQLFDTSKRTCVVIDDDPTGNQTVYDIPLLTKWNLETLINEFKKETPTFFLLTNSRSLSQEKSSDIYEEIIRNLLKASEVTHRKFTIISRSDSTLRGHFSEIEIIKQSEYFKNAITFFIPVMFEGGRVTINDIHYISESEQLIPVNKTPFSQDHTFAYNHANLNSYIEEKTNGRIKNNDVVSLDIESIRLLDVNTLSSKISAIESGKYCIVNALNYNDLDKVAQALLLAENSRKQIIYRTSSSFVPSYIGLTPKPLLSAEAIIDNNINTGGLIIIGSYVQKSSAQLKYVLDNANQIEVIEVNVETILSNTSNTYLESLISKIDKTIKTGKDVVVYTSRKIITGKDTNTTINIASKVSQALVLIVNGITVRPKYLLAKGGITSHDLATKGLNMKRSKVLGQILPGIPIWEMAEETKFPKLLYIVFPGNVGDEKSLSKIIQTLS</sequence>
<accession>A0A1M6A4J8</accession>
<dbReference type="InterPro" id="IPR010737">
    <property type="entry name" value="4-carb_acid_sugar_kinase_N"/>
</dbReference>
<evidence type="ECO:0000259" key="8">
    <source>
        <dbReference type="Pfam" id="PF17042"/>
    </source>
</evidence>